<name>A0AAP5USZ8_9BURK</name>
<dbReference type="Proteomes" id="UP001246473">
    <property type="component" value="Unassembled WGS sequence"/>
</dbReference>
<evidence type="ECO:0000313" key="4">
    <source>
        <dbReference type="Proteomes" id="UP001246473"/>
    </source>
</evidence>
<feature type="compositionally biased region" description="Polar residues" evidence="1">
    <location>
        <begin position="147"/>
        <end position="161"/>
    </location>
</feature>
<sequence length="268" mass="27296">MQAIPNHSPSRIATRILSAMSLAALMAASNGCAAQTQPEPPTAPAPSPAATGTAPTVPPPGVAAMTPPPPPPGGPAPRADAGNFTTAQGTVARFLTNPDGDVDGLLTSDGLLVRVPPHMGPQLTSMVRPGDSVQVSGRRDAGGTLAAQQITDTRSGQQLENQPPPRGARPLPRELRGVALSRLSAQGRVAHVTTAPRGEPDGVILADGTVIRLTPPIAQQFPALVQIGANVSAQGYGTRTQYGTALQATAFGSPGNLTRLYDRVPPAP</sequence>
<dbReference type="RefSeq" id="WP_106353360.1">
    <property type="nucleotide sequence ID" value="NZ_JANSLM010000002.1"/>
</dbReference>
<reference evidence="3" key="1">
    <citation type="submission" date="2022-08" db="EMBL/GenBank/DDBJ databases">
        <authorList>
            <person name="Kim S.-J."/>
        </authorList>
    </citation>
    <scope>NUCLEOTIDE SEQUENCE</scope>
    <source>
        <strain evidence="3">KJ</strain>
    </source>
</reference>
<evidence type="ECO:0000313" key="3">
    <source>
        <dbReference type="EMBL" id="MDT8837523.1"/>
    </source>
</evidence>
<protein>
    <recommendedName>
        <fullName evidence="5">DUF5666 domain-containing protein</fullName>
    </recommendedName>
</protein>
<feature type="region of interest" description="Disordered" evidence="1">
    <location>
        <begin position="147"/>
        <end position="172"/>
    </location>
</feature>
<accession>A0AAP5USZ8</accession>
<dbReference type="EMBL" id="JANSLM010000002">
    <property type="protein sequence ID" value="MDT8837523.1"/>
    <property type="molecule type" value="Genomic_DNA"/>
</dbReference>
<feature type="signal peptide" evidence="2">
    <location>
        <begin position="1"/>
        <end position="33"/>
    </location>
</feature>
<evidence type="ECO:0000256" key="2">
    <source>
        <dbReference type="SAM" id="SignalP"/>
    </source>
</evidence>
<organism evidence="3 4">
    <name type="scientific">Paraburkholderia fungorum</name>
    <dbReference type="NCBI Taxonomy" id="134537"/>
    <lineage>
        <taxon>Bacteria</taxon>
        <taxon>Pseudomonadati</taxon>
        <taxon>Pseudomonadota</taxon>
        <taxon>Betaproteobacteria</taxon>
        <taxon>Burkholderiales</taxon>
        <taxon>Burkholderiaceae</taxon>
        <taxon>Paraburkholderia</taxon>
    </lineage>
</organism>
<feature type="chain" id="PRO_5042987594" description="DUF5666 domain-containing protein" evidence="2">
    <location>
        <begin position="34"/>
        <end position="268"/>
    </location>
</feature>
<dbReference type="AlphaFoldDB" id="A0AAP5USZ8"/>
<proteinExistence type="predicted"/>
<comment type="caution">
    <text evidence="3">The sequence shown here is derived from an EMBL/GenBank/DDBJ whole genome shotgun (WGS) entry which is preliminary data.</text>
</comment>
<evidence type="ECO:0000256" key="1">
    <source>
        <dbReference type="SAM" id="MobiDB-lite"/>
    </source>
</evidence>
<feature type="compositionally biased region" description="Pro residues" evidence="1">
    <location>
        <begin position="56"/>
        <end position="75"/>
    </location>
</feature>
<feature type="compositionally biased region" description="Pro residues" evidence="1">
    <location>
        <begin position="38"/>
        <end position="47"/>
    </location>
</feature>
<gene>
    <name evidence="3" type="ORF">ParKJ_08860</name>
</gene>
<evidence type="ECO:0008006" key="5">
    <source>
        <dbReference type="Google" id="ProtNLM"/>
    </source>
</evidence>
<feature type="region of interest" description="Disordered" evidence="1">
    <location>
        <begin position="33"/>
        <end position="83"/>
    </location>
</feature>
<keyword evidence="2" id="KW-0732">Signal</keyword>